<gene>
    <name evidence="1" type="ORF">LCL61_36960</name>
</gene>
<evidence type="ECO:0000313" key="2">
    <source>
        <dbReference type="Proteomes" id="UP001456344"/>
    </source>
</evidence>
<reference evidence="1" key="1">
    <citation type="submission" date="2023-10" db="EMBL/GenBank/DDBJ databases">
        <title>Whole genome sequencing of actinobacterial strain Amycolatopsis sp. (BCA-696) identifies the underlying plant growth-promoting genes.</title>
        <authorList>
            <person name="Gandham P."/>
            <person name="Vadla N."/>
            <person name="Saji A."/>
            <person name="Srinivas V."/>
            <person name="Ruperao P."/>
            <person name="Selvanayagam S."/>
            <person name="Saxena R.K."/>
            <person name="Rathore A."/>
            <person name="Gopalakrishnan S."/>
            <person name="Thakur V."/>
        </authorList>
    </citation>
    <scope>NUCLEOTIDE SEQUENCE</scope>
    <source>
        <strain evidence="1">BCA-696</strain>
    </source>
</reference>
<sequence length="330" mass="34775">MSSFLRLGAGLAVVLVSACGTPAPTAPAAPVTSPAPVPARVTADDARRVGADELGRIPILMYHRLIEEPRSAYDRTPADFRAELERLAAEDYVPVTTADLVAGKLDLPAGTHPVVLTFDDGDPSVFALTPEGEPSPGTAVRILLDVAAAHPRFRPVASVYVNEHPFGGDERALRWLADHRFEIGNHTARHTNLRRATESAATAAIVEGDTLIRRAVPGYRPSTLALPYGARPRRAETALRGPGYSYEGVLLVGAGPAPSPCSREFDPASIPRIRSQAAGAGADYGSARWLDELGSATGRRYTADGDQETVSYPRAAPAPAAGCAGVNLAY</sequence>
<keyword evidence="2" id="KW-1185">Reference proteome</keyword>
<name>A0ACD5BNY2_9PSEU</name>
<dbReference type="EMBL" id="CP150484">
    <property type="protein sequence ID" value="WYW21153.1"/>
    <property type="molecule type" value="Genomic_DNA"/>
</dbReference>
<organism evidence="1 2">
    <name type="scientific">Amycolatopsis coloradensis</name>
    <dbReference type="NCBI Taxonomy" id="76021"/>
    <lineage>
        <taxon>Bacteria</taxon>
        <taxon>Bacillati</taxon>
        <taxon>Actinomycetota</taxon>
        <taxon>Actinomycetes</taxon>
        <taxon>Pseudonocardiales</taxon>
        <taxon>Pseudonocardiaceae</taxon>
        <taxon>Amycolatopsis</taxon>
    </lineage>
</organism>
<proteinExistence type="predicted"/>
<evidence type="ECO:0000313" key="1">
    <source>
        <dbReference type="EMBL" id="WYW21153.1"/>
    </source>
</evidence>
<protein>
    <submittedName>
        <fullName evidence="1">Polysaccharide deacetylase family protein</fullName>
    </submittedName>
</protein>
<dbReference type="Proteomes" id="UP001456344">
    <property type="component" value="Chromosome"/>
</dbReference>
<accession>A0ACD5BNY2</accession>